<name>A0A2H3BD58_9AGAR</name>
<evidence type="ECO:0000313" key="1">
    <source>
        <dbReference type="EMBL" id="PBK66844.1"/>
    </source>
</evidence>
<sequence>MSSDFNALQMSFTALALLAVHHKSERVGTRRPPEERGGELRLHVLVQIKKQPGEGGTPQSRGLAFDSSSGQNMISEEARTNVTKIVLGSLDSLVWNAYLGIRFIGGSSTPERYFEANELRRHFAGIGKHTPRLSKLHYAYPSYGRIRSVTVDAVCVTNLDRQRSGSIQAFYYIHSQWFVTIAHLRYNANLELTVVVDTIY</sequence>
<dbReference type="EMBL" id="KZ293439">
    <property type="protein sequence ID" value="PBK66844.1"/>
    <property type="molecule type" value="Genomic_DNA"/>
</dbReference>
<dbReference type="Proteomes" id="UP000218334">
    <property type="component" value="Unassembled WGS sequence"/>
</dbReference>
<reference evidence="2" key="1">
    <citation type="journal article" date="2017" name="Nat. Ecol. Evol.">
        <title>Genome expansion and lineage-specific genetic innovations in the forest pathogenic fungi Armillaria.</title>
        <authorList>
            <person name="Sipos G."/>
            <person name="Prasanna A.N."/>
            <person name="Walter M.C."/>
            <person name="O'Connor E."/>
            <person name="Balint B."/>
            <person name="Krizsan K."/>
            <person name="Kiss B."/>
            <person name="Hess J."/>
            <person name="Varga T."/>
            <person name="Slot J."/>
            <person name="Riley R."/>
            <person name="Boka B."/>
            <person name="Rigling D."/>
            <person name="Barry K."/>
            <person name="Lee J."/>
            <person name="Mihaltcheva S."/>
            <person name="LaButti K."/>
            <person name="Lipzen A."/>
            <person name="Waldron R."/>
            <person name="Moloney N.M."/>
            <person name="Sperisen C."/>
            <person name="Kredics L."/>
            <person name="Vagvoelgyi C."/>
            <person name="Patrignani A."/>
            <person name="Fitzpatrick D."/>
            <person name="Nagy I."/>
            <person name="Doyle S."/>
            <person name="Anderson J.B."/>
            <person name="Grigoriev I.V."/>
            <person name="Gueldener U."/>
            <person name="Muensterkoetter M."/>
            <person name="Nagy L.G."/>
        </authorList>
    </citation>
    <scope>NUCLEOTIDE SEQUENCE [LARGE SCALE GENOMIC DNA]</scope>
    <source>
        <strain evidence="2">28-4</strain>
    </source>
</reference>
<dbReference type="AlphaFoldDB" id="A0A2H3BD58"/>
<proteinExistence type="predicted"/>
<keyword evidence="2" id="KW-1185">Reference proteome</keyword>
<protein>
    <submittedName>
        <fullName evidence="1">Uncharacterized protein</fullName>
    </submittedName>
</protein>
<accession>A0A2H3BD58</accession>
<gene>
    <name evidence="1" type="ORF">ARMSODRAFT_977386</name>
</gene>
<evidence type="ECO:0000313" key="2">
    <source>
        <dbReference type="Proteomes" id="UP000218334"/>
    </source>
</evidence>
<organism evidence="1 2">
    <name type="scientific">Armillaria solidipes</name>
    <dbReference type="NCBI Taxonomy" id="1076256"/>
    <lineage>
        <taxon>Eukaryota</taxon>
        <taxon>Fungi</taxon>
        <taxon>Dikarya</taxon>
        <taxon>Basidiomycota</taxon>
        <taxon>Agaricomycotina</taxon>
        <taxon>Agaricomycetes</taxon>
        <taxon>Agaricomycetidae</taxon>
        <taxon>Agaricales</taxon>
        <taxon>Marasmiineae</taxon>
        <taxon>Physalacriaceae</taxon>
        <taxon>Armillaria</taxon>
    </lineage>
</organism>